<dbReference type="EMBL" id="JAAAMV010000009">
    <property type="protein sequence ID" value="NBD24820.1"/>
    <property type="molecule type" value="Genomic_DNA"/>
</dbReference>
<evidence type="ECO:0000313" key="1">
    <source>
        <dbReference type="EMBL" id="NBD24820.1"/>
    </source>
</evidence>
<keyword evidence="2" id="KW-1185">Reference proteome</keyword>
<protein>
    <submittedName>
        <fullName evidence="1">Uncharacterized protein</fullName>
    </submittedName>
</protein>
<comment type="caution">
    <text evidence="1">The sequence shown here is derived from an EMBL/GenBank/DDBJ whole genome shotgun (WGS) entry which is preliminary data.</text>
</comment>
<dbReference type="RefSeq" id="WP_161743630.1">
    <property type="nucleotide sequence ID" value="NZ_JAAAMV010000009.1"/>
</dbReference>
<accession>A0ABW9XQC0</accession>
<reference evidence="1 2" key="1">
    <citation type="submission" date="2020-01" db="EMBL/GenBank/DDBJ databases">
        <title>Paenibacillus soybeanensis sp. nov. isolated from the nodules of soybean (Glycine max(L.) Merr).</title>
        <authorList>
            <person name="Wang H."/>
        </authorList>
    </citation>
    <scope>NUCLEOTIDE SEQUENCE [LARGE SCALE GENOMIC DNA]</scope>
    <source>
        <strain evidence="1 2">T1</strain>
    </source>
</reference>
<dbReference type="Proteomes" id="UP000665561">
    <property type="component" value="Unassembled WGS sequence"/>
</dbReference>
<proteinExistence type="predicted"/>
<evidence type="ECO:0000313" key="2">
    <source>
        <dbReference type="Proteomes" id="UP000665561"/>
    </source>
</evidence>
<gene>
    <name evidence="1" type="ORF">GT019_13125</name>
</gene>
<organism evidence="1 2">
    <name type="scientific">Paenibacillus glycinis</name>
    <dbReference type="NCBI Taxonomy" id="2697035"/>
    <lineage>
        <taxon>Bacteria</taxon>
        <taxon>Bacillati</taxon>
        <taxon>Bacillota</taxon>
        <taxon>Bacilli</taxon>
        <taxon>Bacillales</taxon>
        <taxon>Paenibacillaceae</taxon>
        <taxon>Paenibacillus</taxon>
    </lineage>
</organism>
<name>A0ABW9XQC0_9BACL</name>
<sequence length="51" mass="5652">MNDLFIREGIMHTGHFGYADTRVTNAATTNKLLSRMLQADPALFSTNEPLA</sequence>